<evidence type="ECO:0000256" key="8">
    <source>
        <dbReference type="ARBA" id="ARBA00023209"/>
    </source>
</evidence>
<dbReference type="InterPro" id="IPR003817">
    <property type="entry name" value="PS_Dcarbxylase"/>
</dbReference>
<evidence type="ECO:0000256" key="2">
    <source>
        <dbReference type="ARBA" id="ARBA00005189"/>
    </source>
</evidence>
<evidence type="ECO:0000256" key="4">
    <source>
        <dbReference type="ARBA" id="ARBA00022516"/>
    </source>
</evidence>
<dbReference type="GO" id="GO:0004609">
    <property type="term" value="F:phosphatidylserine decarboxylase activity"/>
    <property type="evidence" value="ECO:0007669"/>
    <property type="project" value="UniProtKB-EC"/>
</dbReference>
<comment type="pathway">
    <text evidence="2">Lipid metabolism.</text>
</comment>
<evidence type="ECO:0000256" key="6">
    <source>
        <dbReference type="ARBA" id="ARBA00023098"/>
    </source>
</evidence>
<evidence type="ECO:0000256" key="7">
    <source>
        <dbReference type="ARBA" id="ARBA00023145"/>
    </source>
</evidence>
<keyword evidence="5" id="KW-0210">Decarboxylase</keyword>
<dbReference type="PANTHER" id="PTHR10067:SF6">
    <property type="entry name" value="PHOSPHATIDYLSERINE DECARBOXYLASE PROENZYME, MITOCHONDRIAL"/>
    <property type="match status" value="1"/>
</dbReference>
<dbReference type="EMBL" id="CP041235">
    <property type="protein sequence ID" value="QOP43495.1"/>
    <property type="molecule type" value="Genomic_DNA"/>
</dbReference>
<dbReference type="PANTHER" id="PTHR10067">
    <property type="entry name" value="PHOSPHATIDYLSERINE DECARBOXYLASE"/>
    <property type="match status" value="1"/>
</dbReference>
<evidence type="ECO:0000256" key="5">
    <source>
        <dbReference type="ARBA" id="ARBA00022793"/>
    </source>
</evidence>
<evidence type="ECO:0000313" key="14">
    <source>
        <dbReference type="Proteomes" id="UP000593719"/>
    </source>
</evidence>
<dbReference type="EC" id="4.1.1.65" evidence="3"/>
<evidence type="ECO:0000313" key="13">
    <source>
        <dbReference type="EMBL" id="QOP43495.1"/>
    </source>
</evidence>
<proteinExistence type="predicted"/>
<dbReference type="GO" id="GO:0006646">
    <property type="term" value="P:phosphatidylethanolamine biosynthetic process"/>
    <property type="evidence" value="ECO:0007669"/>
    <property type="project" value="UniProtKB-UniPathway"/>
</dbReference>
<protein>
    <recommendedName>
        <fullName evidence="3">phosphatidylserine decarboxylase</fullName>
        <ecNumber evidence="3">4.1.1.65</ecNumber>
    </recommendedName>
</protein>
<evidence type="ECO:0000256" key="12">
    <source>
        <dbReference type="ARBA" id="ARBA00024326"/>
    </source>
</evidence>
<reference evidence="13 14" key="1">
    <citation type="submission" date="2019-06" db="EMBL/GenBank/DDBJ databases">
        <title>Sulfurimonas gotlandica sp. nov., a chemoautotrophic and psychrotolerant epsilonproteobacterium isolated from a pelagic redoxcline, and an emended description of the genus Sulfurimonas.</title>
        <authorList>
            <person name="Wang S."/>
            <person name="Jiang L."/>
            <person name="Shao Z."/>
        </authorList>
    </citation>
    <scope>NUCLEOTIDE SEQUENCE [LARGE SCALE GENOMIC DNA]</scope>
    <source>
        <strain evidence="13 14">S2-6</strain>
    </source>
</reference>
<dbReference type="AlphaFoldDB" id="A0A7M1B1I7"/>
<keyword evidence="8" id="KW-0594">Phospholipid biosynthesis</keyword>
<keyword evidence="11" id="KW-0670">Pyruvate</keyword>
<evidence type="ECO:0000256" key="1">
    <source>
        <dbReference type="ARBA" id="ARBA00001928"/>
    </source>
</evidence>
<dbReference type="InterPro" id="IPR033177">
    <property type="entry name" value="PSD-B"/>
</dbReference>
<organism evidence="13 14">
    <name type="scientific">Sulfurimonas sediminis</name>
    <dbReference type="NCBI Taxonomy" id="2590020"/>
    <lineage>
        <taxon>Bacteria</taxon>
        <taxon>Pseudomonadati</taxon>
        <taxon>Campylobacterota</taxon>
        <taxon>Epsilonproteobacteria</taxon>
        <taxon>Campylobacterales</taxon>
        <taxon>Sulfurimonadaceae</taxon>
        <taxon>Sulfurimonas</taxon>
    </lineage>
</organism>
<evidence type="ECO:0000256" key="11">
    <source>
        <dbReference type="ARBA" id="ARBA00023317"/>
    </source>
</evidence>
<evidence type="ECO:0000256" key="3">
    <source>
        <dbReference type="ARBA" id="ARBA00012243"/>
    </source>
</evidence>
<keyword evidence="4" id="KW-0444">Lipid biosynthesis</keyword>
<evidence type="ECO:0000256" key="10">
    <source>
        <dbReference type="ARBA" id="ARBA00023264"/>
    </source>
</evidence>
<dbReference type="Pfam" id="PF02666">
    <property type="entry name" value="PS_Dcarbxylase"/>
    <property type="match status" value="1"/>
</dbReference>
<gene>
    <name evidence="13" type="ORF">FJR45_05820</name>
</gene>
<keyword evidence="9 13" id="KW-0456">Lyase</keyword>
<keyword evidence="14" id="KW-1185">Reference proteome</keyword>
<evidence type="ECO:0000256" key="9">
    <source>
        <dbReference type="ARBA" id="ARBA00023239"/>
    </source>
</evidence>
<dbReference type="KEGG" id="ssei:FJR45_05820"/>
<keyword evidence="7" id="KW-0865">Zymogen</keyword>
<dbReference type="UniPathway" id="UPA00558"/>
<keyword evidence="6" id="KW-0443">Lipid metabolism</keyword>
<name>A0A7M1B1I7_9BACT</name>
<dbReference type="NCBIfam" id="TIGR00163">
    <property type="entry name" value="PS_decarb"/>
    <property type="match status" value="1"/>
</dbReference>
<sequence>MNKRHITSAVSQLFGKFANKEFPHWFQKIVNYSYVKLMGLDMSEFHDPGTYKSLNALFTRKLKEPRKFSLDAEDFIAPCDSLITECGNLIEDYALQIKGMRYKTDDFLGKSFTQEEKAFVHNGEFINFYLSPKDYHRYHIPMNLQVLKAVHIPGKFYPVNISSLKKRLNLFIENERVVLLCKTQEGKYFYIILVSALNVGVMKISFEPRIQTNADVQEEQVYEFENLYLDKGKDFGCFEMGSTIVILAQEDMLELLVKENDKVKFGDTIAKYNFK</sequence>
<dbReference type="NCBIfam" id="NF003038">
    <property type="entry name" value="PRK03934.1"/>
    <property type="match status" value="1"/>
</dbReference>
<accession>A0A7M1B1I7</accession>
<dbReference type="Proteomes" id="UP000593719">
    <property type="component" value="Chromosome"/>
</dbReference>
<comment type="pathway">
    <text evidence="12">Phospholipid metabolism; phosphatidylethanolamine biosynthesis.</text>
</comment>
<comment type="cofactor">
    <cofactor evidence="1">
        <name>pyruvate</name>
        <dbReference type="ChEBI" id="CHEBI:15361"/>
    </cofactor>
</comment>
<keyword evidence="10" id="KW-1208">Phospholipid metabolism</keyword>
<dbReference type="RefSeq" id="WP_193151779.1">
    <property type="nucleotide sequence ID" value="NZ_CP041235.1"/>
</dbReference>